<accession>A0A271J4L2</accession>
<evidence type="ECO:0008006" key="3">
    <source>
        <dbReference type="Google" id="ProtNLM"/>
    </source>
</evidence>
<dbReference type="Proteomes" id="UP000216339">
    <property type="component" value="Unassembled WGS sequence"/>
</dbReference>
<gene>
    <name evidence="1" type="ORF">BSZ37_14855</name>
</gene>
<proteinExistence type="predicted"/>
<dbReference type="InterPro" id="IPR014917">
    <property type="entry name" value="DUF1800"/>
</dbReference>
<comment type="caution">
    <text evidence="1">The sequence shown here is derived from an EMBL/GenBank/DDBJ whole genome shotgun (WGS) entry which is preliminary data.</text>
</comment>
<evidence type="ECO:0000313" key="1">
    <source>
        <dbReference type="EMBL" id="PAP77629.1"/>
    </source>
</evidence>
<evidence type="ECO:0000313" key="2">
    <source>
        <dbReference type="Proteomes" id="UP000216339"/>
    </source>
</evidence>
<organism evidence="1 2">
    <name type="scientific">Rubrivirga marina</name>
    <dbReference type="NCBI Taxonomy" id="1196024"/>
    <lineage>
        <taxon>Bacteria</taxon>
        <taxon>Pseudomonadati</taxon>
        <taxon>Rhodothermota</taxon>
        <taxon>Rhodothermia</taxon>
        <taxon>Rhodothermales</taxon>
        <taxon>Rubricoccaceae</taxon>
        <taxon>Rubrivirga</taxon>
    </lineage>
</organism>
<dbReference type="EMBL" id="MQWD01000001">
    <property type="protein sequence ID" value="PAP77629.1"/>
    <property type="molecule type" value="Genomic_DNA"/>
</dbReference>
<name>A0A271J4L2_9BACT</name>
<dbReference type="OrthoDB" id="9772295at2"/>
<dbReference type="RefSeq" id="WP_095511298.1">
    <property type="nucleotide sequence ID" value="NZ_MQWD01000001.1"/>
</dbReference>
<reference evidence="1 2" key="1">
    <citation type="submission" date="2016-11" db="EMBL/GenBank/DDBJ databases">
        <title>Study of marine rhodopsin-containing bacteria.</title>
        <authorList>
            <person name="Yoshizawa S."/>
            <person name="Kumagai Y."/>
            <person name="Kogure K."/>
        </authorList>
    </citation>
    <scope>NUCLEOTIDE SEQUENCE [LARGE SCALE GENOMIC DNA]</scope>
    <source>
        <strain evidence="1 2">SAORIC-28</strain>
    </source>
</reference>
<dbReference type="Pfam" id="PF08811">
    <property type="entry name" value="DUF1800"/>
    <property type="match status" value="1"/>
</dbReference>
<sequence>MRRAPAPLPYAEAGLPDEAAAAHALNRLAFGPRPGEAAEVARRGVGAWIDEQLTPPASDPDSDPRLADLDQLGWTTEEITSRYLTPAFALRQAVAEGAVPDGFGPRDPEIRDRLQGWMERNDIRSVADLRRDLLRAKLTRAVHARAQLREVLTDFWYNHFNVDGRGGQILYVPTYERDAIRAHVFGRFRELLGATARHPAMLTYLDNWQSRAPSGTAVTFGRPPGRGGINENYGRELLELHTLGVDGGYSQDDVIATARAFTGWSVVPNRNEASTERVEAGLDRLASRGAPVVRDGLFVFRPNWHDAEPKTVLGRSLPGGRGIEDGEDVLDLLAAHEATARHVARKLAIRFVDDDPDEGLVGRLAAVFRRTDGDLTAVLRALVEDRAFWDAARSGPDGAPSKVKTPFEFVASAARATATPIEDVRGVLGPLRDMGEPPYHAEPPTGFPDHAAAWVNAGLLLTRMNLGLRLADGRVRGARPDLAVLTAGREPESIDAALQTYVGALLPGRDPTPTVTLLQPIVREPAFARRVAEAATQAEAETPVALDDDGVFGETPEPPFDPDDTAAFVVGVVLGSPAFQRQ</sequence>
<keyword evidence="2" id="KW-1185">Reference proteome</keyword>
<protein>
    <recommendedName>
        <fullName evidence="3">DUF1800 domain-containing protein</fullName>
    </recommendedName>
</protein>
<dbReference type="AlphaFoldDB" id="A0A271J4L2"/>